<proteinExistence type="predicted"/>
<dbReference type="RefSeq" id="WP_146847400.1">
    <property type="nucleotide sequence ID" value="NZ_BJWH01000021.1"/>
</dbReference>
<dbReference type="EMBL" id="BJWH01000021">
    <property type="protein sequence ID" value="GEL99768.1"/>
    <property type="molecule type" value="Genomic_DNA"/>
</dbReference>
<sequence>MDPSANPSVPQVPSSAEQYVRAYRPKSVSDWAQIAPAAIALVLRGAPTKDRARKDIQAIAAAAGHLERIGRPLTVDELVADHTLLSLDQAMAREGLDSGTRENVRGILRRLQAGHHGVPGRRPRRAPGERVLYMPEPGIVDDLARIAQAASTGDRDGSAFLAAVERARRARTARGSSPSHEGDEWIRARSFARRHGLNLTTRSLAAAVTHEVLASDAPLATLIETCGLTVRDLDLGLTHAHALGEFVSS</sequence>
<dbReference type="Proteomes" id="UP000321049">
    <property type="component" value="Unassembled WGS sequence"/>
</dbReference>
<protein>
    <submittedName>
        <fullName evidence="1">Uncharacterized protein</fullName>
    </submittedName>
</protein>
<name>A0A511JP40_9CELL</name>
<evidence type="ECO:0000313" key="2">
    <source>
        <dbReference type="Proteomes" id="UP000321049"/>
    </source>
</evidence>
<reference evidence="1 2" key="1">
    <citation type="submission" date="2019-07" db="EMBL/GenBank/DDBJ databases">
        <title>Whole genome shotgun sequence of Cellulomonas terrae NBRC 100819.</title>
        <authorList>
            <person name="Hosoyama A."/>
            <person name="Uohara A."/>
            <person name="Ohji S."/>
            <person name="Ichikawa N."/>
        </authorList>
    </citation>
    <scope>NUCLEOTIDE SEQUENCE [LARGE SCALE GENOMIC DNA]</scope>
    <source>
        <strain evidence="1 2">NBRC 100819</strain>
    </source>
</reference>
<keyword evidence="2" id="KW-1185">Reference proteome</keyword>
<accession>A0A511JP40</accession>
<organism evidence="1 2">
    <name type="scientific">Cellulomonas terrae</name>
    <dbReference type="NCBI Taxonomy" id="311234"/>
    <lineage>
        <taxon>Bacteria</taxon>
        <taxon>Bacillati</taxon>
        <taxon>Actinomycetota</taxon>
        <taxon>Actinomycetes</taxon>
        <taxon>Micrococcales</taxon>
        <taxon>Cellulomonadaceae</taxon>
        <taxon>Cellulomonas</taxon>
    </lineage>
</organism>
<dbReference type="OrthoDB" id="3770144at2"/>
<comment type="caution">
    <text evidence="1">The sequence shown here is derived from an EMBL/GenBank/DDBJ whole genome shotgun (WGS) entry which is preliminary data.</text>
</comment>
<evidence type="ECO:0000313" key="1">
    <source>
        <dbReference type="EMBL" id="GEL99768.1"/>
    </source>
</evidence>
<dbReference type="AlphaFoldDB" id="A0A511JP40"/>
<gene>
    <name evidence="1" type="ORF">CTE05_33150</name>
</gene>